<sequence>MRRAVCAVLLNHGIEPVLLGLFGKQPPTEAQERIIDGLSASAREYYRGEVWPLSGIFGVLSRFPAGLVDAGRSKLTPKVVTTWLTESGTVECSCVGRVAYVARHGEPPTDASCQHARTFRGAIDHVSSRLGVSLSTFRRVMPRLFGDDGAERGGEKTAATSSDRAEDWDAEGPIEAFRTGQTAGAVVLSGTASCRVPAPVKCTRKTSSCEFCDSAAGFSCGHAVRARSVRRGDAPKEPLANDGGADGGVADDGAAIDDARSTLPLPLFNCPRSMRADIKVCRAMEEGEVVVLEAPSSCPTCGSKRTEGNTKVEKGEVLCSLGYAAMSMQSFYCDDEDCQRWIFPDDRDAGLVILSCTTASTLVIMRDMAREMAASGCTFRSRYVHWVGQFLDRRDSGAFPDMSSCATCQDEDGRFRVVTADGIWLGYLKRLASRRYVNPSEMCSSVRETVNAASIHPSEWVRRFLRMTVKQPTKQVVIKGDKLISAKRALSFLCPAALPFMVENLLAAEQRLHLVRLRALLSSLWDLDRASVSLANAIVVHVKKRLTARNPLAAEDAAAHQLTLRLLHVWLVHVEQGPNGGAAAGGVGVVVGIGGAGDAAALNGAGIAADAIGEDVQGANGAGREAGVAAPAGATARGARAGGARGAVRAARGPAATARRHHMDRTTNEPLDPRRLRPHIKALGETVFRDILSFTIIITIDPVVNAFKPRHCTALTNLSTILRAANGRDIMQQLKRLVTVAPA</sequence>
<name>A0A1X6PFL3_PORUM</name>
<dbReference type="EMBL" id="KV918788">
    <property type="protein sequence ID" value="OSX79641.1"/>
    <property type="molecule type" value="Genomic_DNA"/>
</dbReference>
<protein>
    <submittedName>
        <fullName evidence="2">Uncharacterized protein</fullName>
    </submittedName>
</protein>
<dbReference type="AlphaFoldDB" id="A0A1X6PFL3"/>
<accession>A0A1X6PFL3</accession>
<feature type="region of interest" description="Disordered" evidence="1">
    <location>
        <begin position="230"/>
        <end position="253"/>
    </location>
</feature>
<feature type="compositionally biased region" description="Low complexity" evidence="1">
    <location>
        <begin position="646"/>
        <end position="657"/>
    </location>
</feature>
<keyword evidence="3" id="KW-1185">Reference proteome</keyword>
<evidence type="ECO:0000313" key="2">
    <source>
        <dbReference type="EMBL" id="OSX79641.1"/>
    </source>
</evidence>
<evidence type="ECO:0000313" key="3">
    <source>
        <dbReference type="Proteomes" id="UP000218209"/>
    </source>
</evidence>
<evidence type="ECO:0000256" key="1">
    <source>
        <dbReference type="SAM" id="MobiDB-lite"/>
    </source>
</evidence>
<dbReference type="Proteomes" id="UP000218209">
    <property type="component" value="Unassembled WGS sequence"/>
</dbReference>
<reference evidence="2 3" key="1">
    <citation type="submission" date="2017-03" db="EMBL/GenBank/DDBJ databases">
        <title>WGS assembly of Porphyra umbilicalis.</title>
        <authorList>
            <person name="Brawley S.H."/>
            <person name="Blouin N.A."/>
            <person name="Ficko-Blean E."/>
            <person name="Wheeler G.L."/>
            <person name="Lohr M."/>
            <person name="Goodson H.V."/>
            <person name="Jenkins J.W."/>
            <person name="Blaby-Haas C.E."/>
            <person name="Helliwell K.E."/>
            <person name="Chan C."/>
            <person name="Marriage T."/>
            <person name="Bhattacharya D."/>
            <person name="Klein A.S."/>
            <person name="Badis Y."/>
            <person name="Brodie J."/>
            <person name="Cao Y."/>
            <person name="Collen J."/>
            <person name="Dittami S.M."/>
            <person name="Gachon C.M."/>
            <person name="Green B.R."/>
            <person name="Karpowicz S."/>
            <person name="Kim J.W."/>
            <person name="Kudahl U."/>
            <person name="Lin S."/>
            <person name="Michel G."/>
            <person name="Mittag M."/>
            <person name="Olson B.J."/>
            <person name="Pangilinan J."/>
            <person name="Peng Y."/>
            <person name="Qiu H."/>
            <person name="Shu S."/>
            <person name="Singer J.T."/>
            <person name="Smith A.G."/>
            <person name="Sprecher B.N."/>
            <person name="Wagner V."/>
            <person name="Wang W."/>
            <person name="Wang Z.-Y."/>
            <person name="Yan J."/>
            <person name="Yarish C."/>
            <person name="Zoeuner-Riek S."/>
            <person name="Zhuang Y."/>
            <person name="Zou Y."/>
            <person name="Lindquist E.A."/>
            <person name="Grimwood J."/>
            <person name="Barry K."/>
            <person name="Rokhsar D.S."/>
            <person name="Schmutz J."/>
            <person name="Stiller J.W."/>
            <person name="Grossman A.R."/>
            <person name="Prochnik S.E."/>
        </authorList>
    </citation>
    <scope>NUCLEOTIDE SEQUENCE [LARGE SCALE GENOMIC DNA]</scope>
    <source>
        <strain evidence="2">4086291</strain>
    </source>
</reference>
<organism evidence="2 3">
    <name type="scientific">Porphyra umbilicalis</name>
    <name type="common">Purple laver</name>
    <name type="synonym">Red alga</name>
    <dbReference type="NCBI Taxonomy" id="2786"/>
    <lineage>
        <taxon>Eukaryota</taxon>
        <taxon>Rhodophyta</taxon>
        <taxon>Bangiophyceae</taxon>
        <taxon>Bangiales</taxon>
        <taxon>Bangiaceae</taxon>
        <taxon>Porphyra</taxon>
    </lineage>
</organism>
<feature type="region of interest" description="Disordered" evidence="1">
    <location>
        <begin position="640"/>
        <end position="661"/>
    </location>
</feature>
<feature type="region of interest" description="Disordered" evidence="1">
    <location>
        <begin position="146"/>
        <end position="169"/>
    </location>
</feature>
<feature type="compositionally biased region" description="Basic and acidic residues" evidence="1">
    <location>
        <begin position="146"/>
        <end position="155"/>
    </location>
</feature>
<gene>
    <name evidence="2" type="ORF">BU14_0074s0071</name>
</gene>
<proteinExistence type="predicted"/>